<accession>A0A645CU10</accession>
<comment type="caution">
    <text evidence="1">The sequence shown here is derived from an EMBL/GenBank/DDBJ whole genome shotgun (WGS) entry which is preliminary data.</text>
</comment>
<gene>
    <name evidence="1" type="ORF">SDC9_127426</name>
</gene>
<organism evidence="1">
    <name type="scientific">bioreactor metagenome</name>
    <dbReference type="NCBI Taxonomy" id="1076179"/>
    <lineage>
        <taxon>unclassified sequences</taxon>
        <taxon>metagenomes</taxon>
        <taxon>ecological metagenomes</taxon>
    </lineage>
</organism>
<sequence>MITLYTFMLTNLKLFTSKRPKSVSFISGITGNAKKDNVMDGS</sequence>
<protein>
    <submittedName>
        <fullName evidence="1">Uncharacterized protein</fullName>
    </submittedName>
</protein>
<dbReference type="AlphaFoldDB" id="A0A645CU10"/>
<reference evidence="1" key="1">
    <citation type="submission" date="2019-08" db="EMBL/GenBank/DDBJ databases">
        <authorList>
            <person name="Kucharzyk K."/>
            <person name="Murdoch R.W."/>
            <person name="Higgins S."/>
            <person name="Loffler F."/>
        </authorList>
    </citation>
    <scope>NUCLEOTIDE SEQUENCE</scope>
</reference>
<evidence type="ECO:0000313" key="1">
    <source>
        <dbReference type="EMBL" id="MPM80379.1"/>
    </source>
</evidence>
<proteinExistence type="predicted"/>
<dbReference type="EMBL" id="VSSQ01030011">
    <property type="protein sequence ID" value="MPM80379.1"/>
    <property type="molecule type" value="Genomic_DNA"/>
</dbReference>
<name>A0A645CU10_9ZZZZ</name>